<keyword evidence="4" id="KW-0520">NAD</keyword>
<dbReference type="PANTHER" id="PTHR11496">
    <property type="entry name" value="ALCOHOL DEHYDROGENASE"/>
    <property type="match status" value="1"/>
</dbReference>
<dbReference type="Pfam" id="PF25137">
    <property type="entry name" value="ADH_Fe_C"/>
    <property type="match status" value="1"/>
</dbReference>
<dbReference type="InterPro" id="IPR039697">
    <property type="entry name" value="Alcohol_dehydrogenase_Fe"/>
</dbReference>
<accession>A0A7W2FRW0</accession>
<dbReference type="GO" id="GO:0004022">
    <property type="term" value="F:alcohol dehydrogenase (NAD+) activity"/>
    <property type="evidence" value="ECO:0007669"/>
    <property type="project" value="TreeGrafter"/>
</dbReference>
<evidence type="ECO:0000256" key="1">
    <source>
        <dbReference type="ARBA" id="ARBA00001962"/>
    </source>
</evidence>
<dbReference type="InterPro" id="IPR056798">
    <property type="entry name" value="ADH_Fe_C"/>
</dbReference>
<evidence type="ECO:0000313" key="7">
    <source>
        <dbReference type="EMBL" id="MBA5763143.1"/>
    </source>
</evidence>
<dbReference type="InterPro" id="IPR001670">
    <property type="entry name" value="ADH_Fe/GldA"/>
</dbReference>
<dbReference type="GO" id="GO:0046872">
    <property type="term" value="F:metal ion binding"/>
    <property type="evidence" value="ECO:0007669"/>
    <property type="project" value="InterPro"/>
</dbReference>
<dbReference type="Proteomes" id="UP000571701">
    <property type="component" value="Unassembled WGS sequence"/>
</dbReference>
<dbReference type="CDD" id="cd14861">
    <property type="entry name" value="Fe-ADH-like"/>
    <property type="match status" value="1"/>
</dbReference>
<comment type="cofactor">
    <cofactor evidence="1">
        <name>Fe cation</name>
        <dbReference type="ChEBI" id="CHEBI:24875"/>
    </cofactor>
</comment>
<dbReference type="InterPro" id="IPR018211">
    <property type="entry name" value="ADH_Fe_CS"/>
</dbReference>
<feature type="domain" description="Fe-containing alcohol dehydrogenase-like C-terminal" evidence="6">
    <location>
        <begin position="193"/>
        <end position="380"/>
    </location>
</feature>
<dbReference type="AlphaFoldDB" id="A0A7W2FRW0"/>
<dbReference type="FunFam" id="3.40.50.1970:FF:000003">
    <property type="entry name" value="Alcohol dehydrogenase, iron-containing"/>
    <property type="match status" value="1"/>
</dbReference>
<comment type="similarity">
    <text evidence="2">Belongs to the iron-containing alcohol dehydrogenase family.</text>
</comment>
<comment type="caution">
    <text evidence="7">The sequence shown here is derived from an EMBL/GenBank/DDBJ whole genome shotgun (WGS) entry which is preliminary data.</text>
</comment>
<dbReference type="PROSITE" id="PS00913">
    <property type="entry name" value="ADH_IRON_1"/>
    <property type="match status" value="1"/>
</dbReference>
<dbReference type="RefSeq" id="WP_182109161.1">
    <property type="nucleotide sequence ID" value="NZ_JACFYF010000007.1"/>
</dbReference>
<evidence type="ECO:0000313" key="8">
    <source>
        <dbReference type="Proteomes" id="UP000571701"/>
    </source>
</evidence>
<evidence type="ECO:0000259" key="6">
    <source>
        <dbReference type="Pfam" id="PF25137"/>
    </source>
</evidence>
<keyword evidence="3" id="KW-0560">Oxidoreductase</keyword>
<evidence type="ECO:0000256" key="3">
    <source>
        <dbReference type="ARBA" id="ARBA00023002"/>
    </source>
</evidence>
<reference evidence="7 8" key="1">
    <citation type="submission" date="2020-07" db="EMBL/GenBank/DDBJ databases">
        <title>Vibrio marinisediminis sp. nov., isolated from marine sediment.</title>
        <authorList>
            <person name="Ji X."/>
        </authorList>
    </citation>
    <scope>NUCLEOTIDE SEQUENCE [LARGE SCALE GENOMIC DNA]</scope>
    <source>
        <strain evidence="7 8">404</strain>
    </source>
</reference>
<dbReference type="PANTHER" id="PTHR11496:SF102">
    <property type="entry name" value="ALCOHOL DEHYDROGENASE 4"/>
    <property type="match status" value="1"/>
</dbReference>
<keyword evidence="8" id="KW-1185">Reference proteome</keyword>
<feature type="domain" description="Alcohol dehydrogenase iron-type/glycerol dehydrogenase GldA" evidence="5">
    <location>
        <begin position="9"/>
        <end position="182"/>
    </location>
</feature>
<proteinExistence type="inferred from homology"/>
<sequence length="388" mass="41519">MAMTNWNYPTSICVGEGALNTLAQQCQRLNMTSPMLVTDPFLAELDIIKRLVADCAKQGVMITVFADIQGNPTDENVSKGIAAYNAQDHDGIIAYGGGSSLDAAKAIALCAKQSLPLWHFEDIGDNWTQADESKIVAVIAIPTTAGTGSEVGRASVITDGQNHTKKIIFHPKMLPVQVLLDPLTTVDLPAHITAATGMDALSHSLEAYCAPSYHPMADGIALESIQLIKRNLYKAYVDGQDIDARTQLLVASCMGATAFQKGLGAMHALAHTLGGLYDKHHGLLNAILMPYVLHANRSEIETKMVTLARALSLQSPGFEAVEEWVLGLRKTLEIPHTLAEIGIGDEDALKIGELALNDAAAGGNPIQFTAQEYTHLFLHALTGNKTTS</sequence>
<evidence type="ECO:0000256" key="4">
    <source>
        <dbReference type="ARBA" id="ARBA00023027"/>
    </source>
</evidence>
<name>A0A7W2FRW0_9VIBR</name>
<dbReference type="FunFam" id="1.20.1090.10:FF:000001">
    <property type="entry name" value="Aldehyde-alcohol dehydrogenase"/>
    <property type="match status" value="1"/>
</dbReference>
<organism evidence="7 8">
    <name type="scientific">Vibrio marinisediminis</name>
    <dbReference type="NCBI Taxonomy" id="2758441"/>
    <lineage>
        <taxon>Bacteria</taxon>
        <taxon>Pseudomonadati</taxon>
        <taxon>Pseudomonadota</taxon>
        <taxon>Gammaproteobacteria</taxon>
        <taxon>Vibrionales</taxon>
        <taxon>Vibrionaceae</taxon>
        <taxon>Vibrio</taxon>
    </lineage>
</organism>
<dbReference type="Gene3D" id="3.40.50.1970">
    <property type="match status" value="1"/>
</dbReference>
<dbReference type="EMBL" id="JACFYF010000007">
    <property type="protein sequence ID" value="MBA5763143.1"/>
    <property type="molecule type" value="Genomic_DNA"/>
</dbReference>
<gene>
    <name evidence="7" type="ORF">H2O73_12345</name>
</gene>
<evidence type="ECO:0000256" key="2">
    <source>
        <dbReference type="ARBA" id="ARBA00007358"/>
    </source>
</evidence>
<protein>
    <submittedName>
        <fullName evidence="7">Iron-containing alcohol dehydrogenase</fullName>
    </submittedName>
</protein>
<dbReference type="Gene3D" id="1.20.1090.10">
    <property type="entry name" value="Dehydroquinate synthase-like - alpha domain"/>
    <property type="match status" value="1"/>
</dbReference>
<dbReference type="Pfam" id="PF00465">
    <property type="entry name" value="Fe-ADH"/>
    <property type="match status" value="1"/>
</dbReference>
<evidence type="ECO:0000259" key="5">
    <source>
        <dbReference type="Pfam" id="PF00465"/>
    </source>
</evidence>
<dbReference type="SUPFAM" id="SSF56796">
    <property type="entry name" value="Dehydroquinate synthase-like"/>
    <property type="match status" value="1"/>
</dbReference>